<feature type="region of interest" description="Disordered" evidence="1">
    <location>
        <begin position="475"/>
        <end position="522"/>
    </location>
</feature>
<evidence type="ECO:0000313" key="5">
    <source>
        <dbReference type="Proteomes" id="UP000649573"/>
    </source>
</evidence>
<evidence type="ECO:0000259" key="3">
    <source>
        <dbReference type="Pfam" id="PF12229"/>
    </source>
</evidence>
<feature type="compositionally biased region" description="Basic residues" evidence="1">
    <location>
        <begin position="510"/>
        <end position="522"/>
    </location>
</feature>
<gene>
    <name evidence="4" type="ORF">GCM10010178_09400</name>
</gene>
<evidence type="ECO:0000313" key="4">
    <source>
        <dbReference type="EMBL" id="GGU19553.1"/>
    </source>
</evidence>
<keyword evidence="2" id="KW-0472">Membrane</keyword>
<dbReference type="Pfam" id="PF12229">
    <property type="entry name" value="PG_binding_4"/>
    <property type="match status" value="2"/>
</dbReference>
<dbReference type="EMBL" id="BMRE01000002">
    <property type="protein sequence ID" value="GGU19553.1"/>
    <property type="molecule type" value="Genomic_DNA"/>
</dbReference>
<keyword evidence="2" id="KW-1133">Transmembrane helix</keyword>
<dbReference type="Proteomes" id="UP000649573">
    <property type="component" value="Unassembled WGS sequence"/>
</dbReference>
<dbReference type="PANTHER" id="PTHR35788:SF1">
    <property type="entry name" value="EXPORTED PROTEIN"/>
    <property type="match status" value="1"/>
</dbReference>
<keyword evidence="2" id="KW-0812">Transmembrane</keyword>
<dbReference type="InterPro" id="IPR052913">
    <property type="entry name" value="Glycopeptide_resist_protein"/>
</dbReference>
<sequence>MPYDADKTRAMPPVNPGGTASEQTTKISPVNVDASTAAWPSEEPDNEPTVTAAVPGVGFPAGEDATEFMQPVTPPQPQPDDSGVYGPVMIEPGEDEDQPRTGKKKALLVAAAVVGAFGLLYGLDILISSGNVPRGVTVAGVEVGGLAHDEAEKKLRDEIGPRLSKPVALKAGDVTAELDPKTAGLELDWDATIDRAGSQPLSPITRITSFFTSREVGVATKGDDAKVSGALEALRPKVDHEPIEGTIKLEGANPVAVEPHDGQKLKVEEAVNKVVSNWASGNPVEVPMDFTPVKTTKEGVEKALNEVVKTAVSGPVKIKGEGKDATLTPEQIFATLAFEPGDGGALNVKPNKDKLVEAALPQLKDTVKEGKDAQIVFEGGRPTVKESVDGLDLDWDKNLQPYFDTLKKTDGREVKFEYKHTPAKVTTEQANKMGIKEVIGEFQTGGFAAASGVNIRVVAEKVNGAIVKPKETFSLNKYTGPAAPRRATSRRASSRTASPARRSVAASRSSRPRSTTRRTTRA</sequence>
<reference evidence="5" key="1">
    <citation type="journal article" date="2019" name="Int. J. Syst. Evol. Microbiol.">
        <title>The Global Catalogue of Microorganisms (GCM) 10K type strain sequencing project: providing services to taxonomists for standard genome sequencing and annotation.</title>
        <authorList>
            <consortium name="The Broad Institute Genomics Platform"/>
            <consortium name="The Broad Institute Genome Sequencing Center for Infectious Disease"/>
            <person name="Wu L."/>
            <person name="Ma J."/>
        </authorList>
    </citation>
    <scope>NUCLEOTIDE SEQUENCE [LARGE SCALE GENOMIC DNA]</scope>
    <source>
        <strain evidence="5">JCM 3296</strain>
    </source>
</reference>
<proteinExistence type="predicted"/>
<protein>
    <recommendedName>
        <fullName evidence="3">YoaR-like putative peptidoglycan binding domain-containing protein</fullName>
    </recommendedName>
</protein>
<feature type="transmembrane region" description="Helical" evidence="2">
    <location>
        <begin position="106"/>
        <end position="127"/>
    </location>
</feature>
<feature type="region of interest" description="Disordered" evidence="1">
    <location>
        <begin position="1"/>
        <end position="63"/>
    </location>
</feature>
<dbReference type="InterPro" id="IPR022029">
    <property type="entry name" value="YoaR-like_PG-bd"/>
</dbReference>
<comment type="caution">
    <text evidence="4">The sequence shown here is derived from an EMBL/GenBank/DDBJ whole genome shotgun (WGS) entry which is preliminary data.</text>
</comment>
<feature type="domain" description="YoaR-like putative peptidoglycan binding" evidence="3">
    <location>
        <begin position="184"/>
        <end position="283"/>
    </location>
</feature>
<feature type="compositionally biased region" description="Low complexity" evidence="1">
    <location>
        <begin position="494"/>
        <end position="509"/>
    </location>
</feature>
<dbReference type="PANTHER" id="PTHR35788">
    <property type="entry name" value="EXPORTED PROTEIN-RELATED"/>
    <property type="match status" value="1"/>
</dbReference>
<feature type="domain" description="YoaR-like putative peptidoglycan binding" evidence="3">
    <location>
        <begin position="343"/>
        <end position="401"/>
    </location>
</feature>
<name>A0ABQ2UD57_9PSEU</name>
<keyword evidence="5" id="KW-1185">Reference proteome</keyword>
<evidence type="ECO:0000256" key="2">
    <source>
        <dbReference type="SAM" id="Phobius"/>
    </source>
</evidence>
<feature type="compositionally biased region" description="Polar residues" evidence="1">
    <location>
        <begin position="18"/>
        <end position="28"/>
    </location>
</feature>
<accession>A0ABQ2UD57</accession>
<organism evidence="4 5">
    <name type="scientific">Lentzea flava</name>
    <dbReference type="NCBI Taxonomy" id="103732"/>
    <lineage>
        <taxon>Bacteria</taxon>
        <taxon>Bacillati</taxon>
        <taxon>Actinomycetota</taxon>
        <taxon>Actinomycetes</taxon>
        <taxon>Pseudonocardiales</taxon>
        <taxon>Pseudonocardiaceae</taxon>
        <taxon>Lentzea</taxon>
    </lineage>
</organism>
<evidence type="ECO:0000256" key="1">
    <source>
        <dbReference type="SAM" id="MobiDB-lite"/>
    </source>
</evidence>